<evidence type="ECO:0000313" key="2">
    <source>
        <dbReference type="Proteomes" id="UP000069850"/>
    </source>
</evidence>
<dbReference type="RefSeq" id="WP_062262284.1">
    <property type="nucleotide sequence ID" value="NZ_LT158599.1"/>
</dbReference>
<dbReference type="AlphaFoldDB" id="A0A0X3BJJ0"/>
<dbReference type="KEGG" id="mema:MMAB1_0907"/>
<name>A0A0X3BJJ0_9EURY</name>
<gene>
    <name evidence="1" type="ORF">MMAB1_0907</name>
</gene>
<protein>
    <submittedName>
        <fullName evidence="1">Uncharacterized protein</fullName>
    </submittedName>
</protein>
<dbReference type="EMBL" id="LT158599">
    <property type="protein sequence ID" value="CVK32121.1"/>
    <property type="molecule type" value="Genomic_DNA"/>
</dbReference>
<dbReference type="Proteomes" id="UP000069850">
    <property type="component" value="Chromosome 1"/>
</dbReference>
<proteinExistence type="predicted"/>
<dbReference type="GeneID" id="27136895"/>
<accession>A0A0X3BJJ0</accession>
<reference evidence="1 2" key="1">
    <citation type="submission" date="2016-01" db="EMBL/GenBank/DDBJ databases">
        <authorList>
            <person name="Manzoor S."/>
        </authorList>
    </citation>
    <scope>NUCLEOTIDE SEQUENCE [LARGE SCALE GENOMIC DNA]</scope>
    <source>
        <strain evidence="1">Methanoculleus sp MAB1</strain>
    </source>
</reference>
<organism evidence="1 2">
    <name type="scientific">Methanoculleus bourgensis</name>
    <dbReference type="NCBI Taxonomy" id="83986"/>
    <lineage>
        <taxon>Archaea</taxon>
        <taxon>Methanobacteriati</taxon>
        <taxon>Methanobacteriota</taxon>
        <taxon>Stenosarchaea group</taxon>
        <taxon>Methanomicrobia</taxon>
        <taxon>Methanomicrobiales</taxon>
        <taxon>Methanomicrobiaceae</taxon>
        <taxon>Methanoculleus</taxon>
    </lineage>
</organism>
<evidence type="ECO:0000313" key="1">
    <source>
        <dbReference type="EMBL" id="CVK32121.1"/>
    </source>
</evidence>
<sequence>MKRPEILLIAVLVIAAILLPATVTAAAGTTELRIARYASDNRTVLDETTVDYLWMKENLPVYGDGRTHYYHQGPVLEEHWNNAHPGGEYDPWDSAEDVLGSILQKGDLGA</sequence>